<feature type="compositionally biased region" description="Basic residues" evidence="1">
    <location>
        <begin position="518"/>
        <end position="527"/>
    </location>
</feature>
<dbReference type="VEuPathDB" id="FungiDB:FPRO_11135"/>
<keyword evidence="3" id="KW-1185">Reference proteome</keyword>
<name>A0A1L7VNM4_FUSPR</name>
<proteinExistence type="predicted"/>
<feature type="region of interest" description="Disordered" evidence="1">
    <location>
        <begin position="151"/>
        <end position="183"/>
    </location>
</feature>
<evidence type="ECO:0000256" key="1">
    <source>
        <dbReference type="SAM" id="MobiDB-lite"/>
    </source>
</evidence>
<reference evidence="3" key="1">
    <citation type="journal article" date="2016" name="Genome Biol. Evol.">
        <title>Comparative 'omics' of the Fusarium fujikuroi species complex highlights differences in genetic potential and metabolite synthesis.</title>
        <authorList>
            <person name="Niehaus E.-M."/>
            <person name="Muensterkoetter M."/>
            <person name="Proctor R.H."/>
            <person name="Brown D.W."/>
            <person name="Sharon A."/>
            <person name="Idan Y."/>
            <person name="Oren-Young L."/>
            <person name="Sieber C.M."/>
            <person name="Novak O."/>
            <person name="Pencik A."/>
            <person name="Tarkowska D."/>
            <person name="Hromadova K."/>
            <person name="Freeman S."/>
            <person name="Maymon M."/>
            <person name="Elazar M."/>
            <person name="Youssef S.A."/>
            <person name="El-Shabrawy E.S.M."/>
            <person name="Shalaby A.B.A."/>
            <person name="Houterman P."/>
            <person name="Brock N.L."/>
            <person name="Burkhardt I."/>
            <person name="Tsavkelova E.A."/>
            <person name="Dickschat J.S."/>
            <person name="Galuszka P."/>
            <person name="Gueldener U."/>
            <person name="Tudzynski B."/>
        </authorList>
    </citation>
    <scope>NUCLEOTIDE SEQUENCE [LARGE SCALE GENOMIC DNA]</scope>
    <source>
        <strain evidence="3">ET1</strain>
    </source>
</reference>
<dbReference type="RefSeq" id="XP_031082138.1">
    <property type="nucleotide sequence ID" value="XM_031232175.1"/>
</dbReference>
<gene>
    <name evidence="2" type="ORF">FPRO_11135</name>
</gene>
<organism evidence="2 3">
    <name type="scientific">Fusarium proliferatum (strain ET1)</name>
    <name type="common">Orchid endophyte fungus</name>
    <dbReference type="NCBI Taxonomy" id="1227346"/>
    <lineage>
        <taxon>Eukaryota</taxon>
        <taxon>Fungi</taxon>
        <taxon>Dikarya</taxon>
        <taxon>Ascomycota</taxon>
        <taxon>Pezizomycotina</taxon>
        <taxon>Sordariomycetes</taxon>
        <taxon>Hypocreomycetidae</taxon>
        <taxon>Hypocreales</taxon>
        <taxon>Nectriaceae</taxon>
        <taxon>Fusarium</taxon>
        <taxon>Fusarium fujikuroi species complex</taxon>
    </lineage>
</organism>
<feature type="compositionally biased region" description="Basic and acidic residues" evidence="1">
    <location>
        <begin position="153"/>
        <end position="182"/>
    </location>
</feature>
<protein>
    <submittedName>
        <fullName evidence="2">Uncharacterized protein</fullName>
    </submittedName>
</protein>
<dbReference type="AlphaFoldDB" id="A0A1L7VNM4"/>
<accession>A0A1L7VNM4</accession>
<feature type="compositionally biased region" description="Basic and acidic residues" evidence="1">
    <location>
        <begin position="499"/>
        <end position="517"/>
    </location>
</feature>
<comment type="caution">
    <text evidence="2">The sequence shown here is derived from an EMBL/GenBank/DDBJ whole genome shotgun (WGS) entry which is preliminary data.</text>
</comment>
<evidence type="ECO:0000313" key="3">
    <source>
        <dbReference type="Proteomes" id="UP000183971"/>
    </source>
</evidence>
<dbReference type="GeneID" id="42056005"/>
<evidence type="ECO:0000313" key="2">
    <source>
        <dbReference type="EMBL" id="CZR41546.1"/>
    </source>
</evidence>
<sequence length="535" mass="61247">MCEQSGYKVPVVDGRYYVAQWPAIQTLRGPVNIRGCNYFTKALATVLRLLHDAKAEAVAFQKTSCWTDMTDCWKPFGCKDFLSMLSHTASLSLNVVYKFQQSPDYLEAEAWLDLENPLLGTKGTPHTLHDLARTVRETAVSMQNRVRSLTESVWEKEGGVPTKKEKEKGKSKNADEAGKEKPTVPTIVPTVDLRCIRLWCVLNTKERRKEIENPKNDKLKIQEILNAIEEDIEASYEEAGFSFTAVETKTLQLTPETEKRKQNLLDDNVPMIYSICIGLCWKDNKPQILHDSTTIGPTRERISSLPPYNEDRLRARNLHVGDADMKDWTKDLQCLSKIDEADKGIEVTDEKLASYTKNPELKKKLQIRTKQDVIQMQGRVYLATHAINRPDAQEPPAPQKLQALSLWKKGPRRDCSEHISRPFLIAKNGEIKGIGGCWMCKVLLRYREPLNDTELHDGLKESAAKKDFFNKRKEIPHSCAEVLCSKYCHIMAKDMQARNEAKAIEEKKKKEEEEEKRRRMAGNRGRGRYSEIARR</sequence>
<feature type="region of interest" description="Disordered" evidence="1">
    <location>
        <begin position="499"/>
        <end position="535"/>
    </location>
</feature>
<dbReference type="Proteomes" id="UP000183971">
    <property type="component" value="Unassembled WGS sequence"/>
</dbReference>
<dbReference type="EMBL" id="FJOF01000005">
    <property type="protein sequence ID" value="CZR41546.1"/>
    <property type="molecule type" value="Genomic_DNA"/>
</dbReference>